<dbReference type="PANTHER" id="PTHR21581:SF6">
    <property type="entry name" value="TRAFFICKING PROTEIN PARTICLE COMPLEX SUBUNIT 12"/>
    <property type="match status" value="1"/>
</dbReference>
<protein>
    <submittedName>
        <fullName evidence="3">Uncharacterized protein</fullName>
    </submittedName>
</protein>
<feature type="region of interest" description="Disordered" evidence="2">
    <location>
        <begin position="178"/>
        <end position="291"/>
    </location>
</feature>
<dbReference type="eggNOG" id="KOG2796">
    <property type="taxonomic scope" value="Eukaryota"/>
</dbReference>
<keyword evidence="4" id="KW-1185">Reference proteome</keyword>
<accession>B3S283</accession>
<feature type="repeat" description="TPR" evidence="1">
    <location>
        <begin position="729"/>
        <end position="762"/>
    </location>
</feature>
<feature type="compositionally biased region" description="Polar residues" evidence="2">
    <location>
        <begin position="272"/>
        <end position="291"/>
    </location>
</feature>
<feature type="repeat" description="TPR" evidence="1">
    <location>
        <begin position="656"/>
        <end position="689"/>
    </location>
</feature>
<dbReference type="InParanoid" id="B3S283"/>
<proteinExistence type="predicted"/>
<dbReference type="InterPro" id="IPR011990">
    <property type="entry name" value="TPR-like_helical_dom_sf"/>
</dbReference>
<keyword evidence="1" id="KW-0802">TPR repeat</keyword>
<dbReference type="PANTHER" id="PTHR21581">
    <property type="entry name" value="D-ALANYL-D-ALANINE CARBOXYPEPTIDASE"/>
    <property type="match status" value="1"/>
</dbReference>
<dbReference type="FunCoup" id="B3S283">
    <property type="interactions" value="1422"/>
</dbReference>
<dbReference type="AlphaFoldDB" id="B3S283"/>
<sequence>MSDSNENSATNFEIQTAQQSENDNSNEVMISLDEGTVGTVSNVGSIESVDLGQSTAAVALSMEENHSDDELTGFTDPIQVDQQPVIDPIKEVNDTQDKSIQQVSINMDNRQETSAIAQDDQPILIDDNQDVHNQSHISDLIDSSSERAESDHEIADLDDGEFVQESLDMSRDDISSVNEEKFDDQEIDITSQTQSTVDQTDLTSPNTPLQESEEQSYIRSEDQNYNITIPSQDDQNDTSLTQPSNDFQLDQSTEQVDTNQQDRAVSRITPDDNIQSDIPKSPQSQQEDNQLHSQDFTFHSTTESKETPSVVRVPSQQNTIRFDNVVSDPLTEFARAAEQSQSQDNNLNATDQAMSPKINQIENPFVGQITDNYDLGSDVSGIEFFDNLPVQKGSQPSTNQIASTQEQEEITLSKLLQTLTEQQASMWISSSTTRQLLSGLIEIDTKHLSIAGLAVDYKNSDPVKEVILKCFGEGEASKRQVLTVDSVTQDEEGLKQLLLSNCFHAALELSGRLLTRFGQGYQNDQHVGHSLESLQIWMCRIALLIKLNMFGTAEAEMIAFGDLDNPDLYFEYYPEKYPNLTGCIVPFAMRIIHAELPQFTGKLNESLDRLYRLHYACLEALNNIKAGLSAEGSVLVSESAAELCDRGMKLWQSRDLRVLFGIGNCLLALKEFSLAVKVFESICKLVPESELKILSGIGRIYLQLGDVDMARRYFKKVESKATGDARDVCMTVMNRGFLSIGLSDYKDAYKHFIAARKLEPNNKMALNNLAVCLVYCGKLKQAVVMLEELVWKDPPDNLDEGLLFNLCICYELESSLSLQKKLKLLELVGRHKGDAFNLQCLKIA</sequence>
<feature type="compositionally biased region" description="Low complexity" evidence="2">
    <location>
        <begin position="188"/>
        <end position="204"/>
    </location>
</feature>
<dbReference type="GO" id="GO:0030008">
    <property type="term" value="C:TRAPP complex"/>
    <property type="evidence" value="ECO:0000318"/>
    <property type="project" value="GO_Central"/>
</dbReference>
<dbReference type="Pfam" id="PF13174">
    <property type="entry name" value="TPR_6"/>
    <property type="match status" value="1"/>
</dbReference>
<dbReference type="Pfam" id="PF13181">
    <property type="entry name" value="TPR_8"/>
    <property type="match status" value="1"/>
</dbReference>
<dbReference type="GO" id="GO:0005794">
    <property type="term" value="C:Golgi apparatus"/>
    <property type="evidence" value="ECO:0000318"/>
    <property type="project" value="GO_Central"/>
</dbReference>
<dbReference type="GeneID" id="6755511"/>
<evidence type="ECO:0000256" key="1">
    <source>
        <dbReference type="PROSITE-ProRule" id="PRU00339"/>
    </source>
</evidence>
<feature type="region of interest" description="Disordered" evidence="2">
    <location>
        <begin position="60"/>
        <end position="82"/>
    </location>
</feature>
<evidence type="ECO:0000256" key="2">
    <source>
        <dbReference type="SAM" id="MobiDB-lite"/>
    </source>
</evidence>
<dbReference type="RefSeq" id="XP_002113979.1">
    <property type="nucleotide sequence ID" value="XM_002113943.1"/>
</dbReference>
<dbReference type="STRING" id="10228.B3S283"/>
<feature type="compositionally biased region" description="Basic and acidic residues" evidence="2">
    <location>
        <begin position="144"/>
        <end position="155"/>
    </location>
</feature>
<organism evidence="3 4">
    <name type="scientific">Trichoplax adhaerens</name>
    <name type="common">Trichoplax reptans</name>
    <dbReference type="NCBI Taxonomy" id="10228"/>
    <lineage>
        <taxon>Eukaryota</taxon>
        <taxon>Metazoa</taxon>
        <taxon>Placozoa</taxon>
        <taxon>Uniplacotomia</taxon>
        <taxon>Trichoplacea</taxon>
        <taxon>Trichoplacidae</taxon>
        <taxon>Trichoplax</taxon>
    </lineage>
</organism>
<dbReference type="EMBL" id="DS985247">
    <property type="protein sequence ID" value="EDV23069.1"/>
    <property type="molecule type" value="Genomic_DNA"/>
</dbReference>
<dbReference type="SUPFAM" id="SSF48452">
    <property type="entry name" value="TPR-like"/>
    <property type="match status" value="1"/>
</dbReference>
<dbReference type="SMART" id="SM00028">
    <property type="entry name" value="TPR"/>
    <property type="match status" value="4"/>
</dbReference>
<dbReference type="Proteomes" id="UP000009022">
    <property type="component" value="Unassembled WGS sequence"/>
</dbReference>
<dbReference type="Gene3D" id="1.25.40.10">
    <property type="entry name" value="Tetratricopeptide repeat domain"/>
    <property type="match status" value="1"/>
</dbReference>
<dbReference type="KEGG" id="tad:TRIADDRAFT_57962"/>
<evidence type="ECO:0000313" key="4">
    <source>
        <dbReference type="Proteomes" id="UP000009022"/>
    </source>
</evidence>
<dbReference type="CTD" id="6755511"/>
<dbReference type="OrthoDB" id="428342at2759"/>
<dbReference type="InterPro" id="IPR019734">
    <property type="entry name" value="TPR_rpt"/>
</dbReference>
<feature type="region of interest" description="Disordered" evidence="2">
    <location>
        <begin position="1"/>
        <end position="28"/>
    </location>
</feature>
<feature type="region of interest" description="Disordered" evidence="2">
    <location>
        <begin position="141"/>
        <end position="162"/>
    </location>
</feature>
<dbReference type="HOGENOM" id="CLU_337517_0_0_1"/>
<dbReference type="PROSITE" id="PS50005">
    <property type="entry name" value="TPR"/>
    <property type="match status" value="2"/>
</dbReference>
<evidence type="ECO:0000313" key="3">
    <source>
        <dbReference type="EMBL" id="EDV23069.1"/>
    </source>
</evidence>
<gene>
    <name evidence="3" type="ORF">TRIADDRAFT_57962</name>
</gene>
<dbReference type="PhylomeDB" id="B3S283"/>
<feature type="compositionally biased region" description="Polar residues" evidence="2">
    <location>
        <begin position="205"/>
        <end position="263"/>
    </location>
</feature>
<name>B3S283_TRIAD</name>
<reference evidence="3 4" key="1">
    <citation type="journal article" date="2008" name="Nature">
        <title>The Trichoplax genome and the nature of placozoans.</title>
        <authorList>
            <person name="Srivastava M."/>
            <person name="Begovic E."/>
            <person name="Chapman J."/>
            <person name="Putnam N.H."/>
            <person name="Hellsten U."/>
            <person name="Kawashima T."/>
            <person name="Kuo A."/>
            <person name="Mitros T."/>
            <person name="Salamov A."/>
            <person name="Carpenter M.L."/>
            <person name="Signorovitch A.Y."/>
            <person name="Moreno M.A."/>
            <person name="Kamm K."/>
            <person name="Grimwood J."/>
            <person name="Schmutz J."/>
            <person name="Shapiro H."/>
            <person name="Grigoriev I.V."/>
            <person name="Buss L.W."/>
            <person name="Schierwater B."/>
            <person name="Dellaporta S.L."/>
            <person name="Rokhsar D.S."/>
        </authorList>
    </citation>
    <scope>NUCLEOTIDE SEQUENCE [LARGE SCALE GENOMIC DNA]</scope>
    <source>
        <strain evidence="3 4">Grell-BS-1999</strain>
    </source>
</reference>